<proteinExistence type="predicted"/>
<keyword evidence="4" id="KW-1185">Reference proteome</keyword>
<keyword evidence="2" id="KW-0732">Signal</keyword>
<gene>
    <name evidence="3" type="ORF">MRATA1EN1_LOCUS25395</name>
</gene>
<organism evidence="3 4">
    <name type="scientific">Rangifer tarandus platyrhynchus</name>
    <name type="common">Svalbard reindeer</name>
    <dbReference type="NCBI Taxonomy" id="3082113"/>
    <lineage>
        <taxon>Eukaryota</taxon>
        <taxon>Metazoa</taxon>
        <taxon>Chordata</taxon>
        <taxon>Craniata</taxon>
        <taxon>Vertebrata</taxon>
        <taxon>Euteleostomi</taxon>
        <taxon>Mammalia</taxon>
        <taxon>Eutheria</taxon>
        <taxon>Laurasiatheria</taxon>
        <taxon>Artiodactyla</taxon>
        <taxon>Ruminantia</taxon>
        <taxon>Pecora</taxon>
        <taxon>Cervidae</taxon>
        <taxon>Odocoileinae</taxon>
        <taxon>Rangifer</taxon>
    </lineage>
</organism>
<protein>
    <submittedName>
        <fullName evidence="3">Uncharacterized protein</fullName>
    </submittedName>
</protein>
<feature type="signal peptide" evidence="2">
    <location>
        <begin position="1"/>
        <end position="24"/>
    </location>
</feature>
<feature type="compositionally biased region" description="Pro residues" evidence="1">
    <location>
        <begin position="152"/>
        <end position="169"/>
    </location>
</feature>
<sequence length="222" mass="23602">MNPHQGLNWVLLWGPSSAISEVLATPTPPPPSAAPLGRATRPTLGRGAEPGPAHGRWRLPPPACARHCALWLPQPGRGGERAYPPRRPLRPRSRRRRSFFESLPGRGRSQLGASRGWASTEPRSAPPPPPAASCSPPPARAHAAAPVLAPIGAPPPAPPPAGPPRPAPSPAVAASLPGQRYSLLRVLSRSAQLFLRNEEPLHGEMEVKRALKGRIQSLRITI</sequence>
<dbReference type="Proteomes" id="UP001176941">
    <property type="component" value="Chromosome 6"/>
</dbReference>
<dbReference type="EMBL" id="OX459942">
    <property type="protein sequence ID" value="CAI9176433.1"/>
    <property type="molecule type" value="Genomic_DNA"/>
</dbReference>
<evidence type="ECO:0000313" key="3">
    <source>
        <dbReference type="EMBL" id="CAI9176433.1"/>
    </source>
</evidence>
<feature type="compositionally biased region" description="Low complexity" evidence="1">
    <location>
        <begin position="140"/>
        <end position="151"/>
    </location>
</feature>
<feature type="region of interest" description="Disordered" evidence="1">
    <location>
        <begin position="23"/>
        <end position="59"/>
    </location>
</feature>
<feature type="compositionally biased region" description="Basic residues" evidence="1">
    <location>
        <begin position="87"/>
        <end position="97"/>
    </location>
</feature>
<reference evidence="3" key="1">
    <citation type="submission" date="2023-04" db="EMBL/GenBank/DDBJ databases">
        <authorList>
            <consortium name="ELIXIR-Norway"/>
        </authorList>
    </citation>
    <scope>NUCLEOTIDE SEQUENCE [LARGE SCALE GENOMIC DNA]</scope>
</reference>
<name>A0ABN8ZV30_RANTA</name>
<accession>A0ABN8ZV30</accession>
<feature type="chain" id="PRO_5047434874" evidence="2">
    <location>
        <begin position="25"/>
        <end position="222"/>
    </location>
</feature>
<feature type="region of interest" description="Disordered" evidence="1">
    <location>
        <begin position="74"/>
        <end position="174"/>
    </location>
</feature>
<feature type="compositionally biased region" description="Pro residues" evidence="1">
    <location>
        <begin position="124"/>
        <end position="139"/>
    </location>
</feature>
<evidence type="ECO:0000256" key="1">
    <source>
        <dbReference type="SAM" id="MobiDB-lite"/>
    </source>
</evidence>
<evidence type="ECO:0000256" key="2">
    <source>
        <dbReference type="SAM" id="SignalP"/>
    </source>
</evidence>
<evidence type="ECO:0000313" key="4">
    <source>
        <dbReference type="Proteomes" id="UP001176941"/>
    </source>
</evidence>